<proteinExistence type="predicted"/>
<comment type="caution">
    <text evidence="1">The sequence shown here is derived from an EMBL/GenBank/DDBJ whole genome shotgun (WGS) entry which is preliminary data.</text>
</comment>
<organism evidence="1 2">
    <name type="scientific">Nocardia jiangsuensis</name>
    <dbReference type="NCBI Taxonomy" id="1691563"/>
    <lineage>
        <taxon>Bacteria</taxon>
        <taxon>Bacillati</taxon>
        <taxon>Actinomycetota</taxon>
        <taxon>Actinomycetes</taxon>
        <taxon>Mycobacteriales</taxon>
        <taxon>Nocardiaceae</taxon>
        <taxon>Nocardia</taxon>
    </lineage>
</organism>
<accession>A0ABV8DMD6</accession>
<evidence type="ECO:0000313" key="1">
    <source>
        <dbReference type="EMBL" id="MFC3961115.1"/>
    </source>
</evidence>
<sequence>MALHSTATTITSTVSPEQARLDEIGTWRLDWLPDIPLTRDQAVSGMVLDEVLSDPAAVHDVMAVELAQLRAAELGLDLTQVLLRLFLRIQERDAARLCWPAEPARASSPA</sequence>
<dbReference type="EMBL" id="JBHSAX010000004">
    <property type="protein sequence ID" value="MFC3961115.1"/>
    <property type="molecule type" value="Genomic_DNA"/>
</dbReference>
<dbReference type="RefSeq" id="WP_378610886.1">
    <property type="nucleotide sequence ID" value="NZ_JBHSAX010000004.1"/>
</dbReference>
<reference evidence="2" key="1">
    <citation type="journal article" date="2019" name="Int. J. Syst. Evol. Microbiol.">
        <title>The Global Catalogue of Microorganisms (GCM) 10K type strain sequencing project: providing services to taxonomists for standard genome sequencing and annotation.</title>
        <authorList>
            <consortium name="The Broad Institute Genomics Platform"/>
            <consortium name="The Broad Institute Genome Sequencing Center for Infectious Disease"/>
            <person name="Wu L."/>
            <person name="Ma J."/>
        </authorList>
    </citation>
    <scope>NUCLEOTIDE SEQUENCE [LARGE SCALE GENOMIC DNA]</scope>
    <source>
        <strain evidence="2">CGMCC 4.7330</strain>
    </source>
</reference>
<gene>
    <name evidence="1" type="ORF">ACFO0B_03845</name>
</gene>
<protein>
    <submittedName>
        <fullName evidence="1">Uncharacterized protein</fullName>
    </submittedName>
</protein>
<evidence type="ECO:0000313" key="2">
    <source>
        <dbReference type="Proteomes" id="UP001595696"/>
    </source>
</evidence>
<name>A0ABV8DMD6_9NOCA</name>
<keyword evidence="2" id="KW-1185">Reference proteome</keyword>
<dbReference type="Proteomes" id="UP001595696">
    <property type="component" value="Unassembled WGS sequence"/>
</dbReference>